<dbReference type="RefSeq" id="WP_003887918.1">
    <property type="nucleotide sequence ID" value="NZ_ANBO01000042.1"/>
</dbReference>
<dbReference type="Proteomes" id="UP000325690">
    <property type="component" value="Unassembled WGS sequence"/>
</dbReference>
<accession>A0A5N5V765</accession>
<name>A0A5N5V765_MYCPH</name>
<gene>
    <name evidence="4" type="ORF">MPHL21000_06505</name>
</gene>
<dbReference type="SUPFAM" id="SSF51735">
    <property type="entry name" value="NAD(P)-binding Rossmann-fold domains"/>
    <property type="match status" value="1"/>
</dbReference>
<reference evidence="4 5" key="1">
    <citation type="submission" date="2012-10" db="EMBL/GenBank/DDBJ databases">
        <title>The draft sequence of the Mycobacterium pheli genome.</title>
        <authorList>
            <person name="Pettersson B.M.F."/>
            <person name="Das S."/>
            <person name="Dasgupta S."/>
            <person name="Bhattacharya A."/>
            <person name="Kirsebom L.A."/>
        </authorList>
    </citation>
    <scope>NUCLEOTIDE SEQUENCE [LARGE SCALE GENOMIC DNA]</scope>
    <source>
        <strain evidence="4 5">CCUG 21000</strain>
    </source>
</reference>
<proteinExistence type="inferred from homology"/>
<evidence type="ECO:0000313" key="5">
    <source>
        <dbReference type="Proteomes" id="UP000325690"/>
    </source>
</evidence>
<dbReference type="PRINTS" id="PR00080">
    <property type="entry name" value="SDRFAMILY"/>
</dbReference>
<evidence type="ECO:0000259" key="3">
    <source>
        <dbReference type="SMART" id="SM00822"/>
    </source>
</evidence>
<dbReference type="PANTHER" id="PTHR43639">
    <property type="entry name" value="OXIDOREDUCTASE, SHORT-CHAIN DEHYDROGENASE/REDUCTASE FAMILY (AFU_ORTHOLOGUE AFUA_5G02870)"/>
    <property type="match status" value="1"/>
</dbReference>
<feature type="domain" description="Ketoreductase" evidence="3">
    <location>
        <begin position="9"/>
        <end position="188"/>
    </location>
</feature>
<dbReference type="EMBL" id="ANBP01000006">
    <property type="protein sequence ID" value="KAB7757734.1"/>
    <property type="molecule type" value="Genomic_DNA"/>
</dbReference>
<dbReference type="PANTHER" id="PTHR43639:SF1">
    <property type="entry name" value="SHORT-CHAIN DEHYDROGENASE_REDUCTASE FAMILY PROTEIN"/>
    <property type="match status" value="1"/>
</dbReference>
<dbReference type="Pfam" id="PF13561">
    <property type="entry name" value="adh_short_C2"/>
    <property type="match status" value="1"/>
</dbReference>
<dbReference type="GeneID" id="74301514"/>
<organism evidence="4 5">
    <name type="scientific">Mycolicibacterium phlei DSM 43239 = CCUG 21000</name>
    <dbReference type="NCBI Taxonomy" id="1226750"/>
    <lineage>
        <taxon>Bacteria</taxon>
        <taxon>Bacillati</taxon>
        <taxon>Actinomycetota</taxon>
        <taxon>Actinomycetes</taxon>
        <taxon>Mycobacteriales</taxon>
        <taxon>Mycobacteriaceae</taxon>
        <taxon>Mycolicibacterium</taxon>
    </lineage>
</organism>
<dbReference type="PRINTS" id="PR00081">
    <property type="entry name" value="GDHRDH"/>
</dbReference>
<comment type="caution">
    <text evidence="4">The sequence shown here is derived from an EMBL/GenBank/DDBJ whole genome shotgun (WGS) entry which is preliminary data.</text>
</comment>
<dbReference type="FunFam" id="3.40.50.720:FF:000084">
    <property type="entry name" value="Short-chain dehydrogenase reductase"/>
    <property type="match status" value="1"/>
</dbReference>
<dbReference type="Gene3D" id="3.40.50.720">
    <property type="entry name" value="NAD(P)-binding Rossmann-like Domain"/>
    <property type="match status" value="1"/>
</dbReference>
<protein>
    <submittedName>
        <fullName evidence="4">3-ketoacyl-ACP reductase</fullName>
    </submittedName>
</protein>
<dbReference type="InterPro" id="IPR036291">
    <property type="entry name" value="NAD(P)-bd_dom_sf"/>
</dbReference>
<sequence length="248" mass="25196">MSTAHLAGRRALVTGGSRGIGAEIVRRLASDGAAVAFTYSASAAHADKLVAELTAAGATVRAIQADAADPAQSSAAVDRAATDLGGLDIVVNNAGVAHFSLIDDFPPEEFERVVAINIGSTYWTTRTAIKHLGDGGRIINIGSINAERIPGAGLSVYGLTKGAIASFTKGLARDLGDRGITVNNVQPGPIDTDANPAVGEFAEILKPVIAQGRYGHVSDVAAFVSFLAGPESGFITGANLNVDGGFTA</sequence>
<dbReference type="InterPro" id="IPR057326">
    <property type="entry name" value="KR_dom"/>
</dbReference>
<evidence type="ECO:0000256" key="2">
    <source>
        <dbReference type="ARBA" id="ARBA00023002"/>
    </source>
</evidence>
<evidence type="ECO:0000313" key="4">
    <source>
        <dbReference type="EMBL" id="KAB7757734.1"/>
    </source>
</evidence>
<dbReference type="InterPro" id="IPR002347">
    <property type="entry name" value="SDR_fam"/>
</dbReference>
<keyword evidence="5" id="KW-1185">Reference proteome</keyword>
<dbReference type="SMART" id="SM00822">
    <property type="entry name" value="PKS_KR"/>
    <property type="match status" value="1"/>
</dbReference>
<evidence type="ECO:0000256" key="1">
    <source>
        <dbReference type="ARBA" id="ARBA00006484"/>
    </source>
</evidence>
<dbReference type="GO" id="GO:0016491">
    <property type="term" value="F:oxidoreductase activity"/>
    <property type="evidence" value="ECO:0007669"/>
    <property type="project" value="UniProtKB-KW"/>
</dbReference>
<dbReference type="AlphaFoldDB" id="A0A5N5V765"/>
<keyword evidence="2" id="KW-0560">Oxidoreductase</keyword>
<comment type="similarity">
    <text evidence="1">Belongs to the short-chain dehydrogenases/reductases (SDR) family.</text>
</comment>